<evidence type="ECO:0000313" key="5">
    <source>
        <dbReference type="EMBL" id="OCF28880.1"/>
    </source>
</evidence>
<evidence type="ECO:0000256" key="3">
    <source>
        <dbReference type="SAM" id="MobiDB-lite"/>
    </source>
</evidence>
<name>A0A1B9GCZ2_9TREE</name>
<gene>
    <name evidence="5" type="ORF">I302_00370</name>
    <name evidence="6" type="ORF">I302_101694</name>
</gene>
<dbReference type="InterPro" id="IPR011421">
    <property type="entry name" value="BCNT-C"/>
</dbReference>
<dbReference type="GO" id="GO:0000812">
    <property type="term" value="C:Swr1 complex"/>
    <property type="evidence" value="ECO:0007669"/>
    <property type="project" value="TreeGrafter"/>
</dbReference>
<accession>A0A1B9GCZ2</accession>
<evidence type="ECO:0000313" key="6">
    <source>
        <dbReference type="EMBL" id="WVW79724.1"/>
    </source>
</evidence>
<feature type="region of interest" description="Disordered" evidence="3">
    <location>
        <begin position="1"/>
        <end position="75"/>
    </location>
</feature>
<feature type="compositionally biased region" description="Basic and acidic residues" evidence="3">
    <location>
        <begin position="66"/>
        <end position="75"/>
    </location>
</feature>
<dbReference type="GeneID" id="30204769"/>
<reference evidence="5" key="1">
    <citation type="submission" date="2013-07" db="EMBL/GenBank/DDBJ databases">
        <title>The Genome Sequence of Cryptococcus bestiolae CBS10118.</title>
        <authorList>
            <consortium name="The Broad Institute Genome Sequencing Platform"/>
            <person name="Cuomo C."/>
            <person name="Litvintseva A."/>
            <person name="Chen Y."/>
            <person name="Heitman J."/>
            <person name="Sun S."/>
            <person name="Springer D."/>
            <person name="Dromer F."/>
            <person name="Young S.K."/>
            <person name="Zeng Q."/>
            <person name="Gargeya S."/>
            <person name="Fitzgerald M."/>
            <person name="Abouelleil A."/>
            <person name="Alvarado L."/>
            <person name="Berlin A.M."/>
            <person name="Chapman S.B."/>
            <person name="Dewar J."/>
            <person name="Goldberg J."/>
            <person name="Griggs A."/>
            <person name="Gujja S."/>
            <person name="Hansen M."/>
            <person name="Howarth C."/>
            <person name="Imamovic A."/>
            <person name="Larimer J."/>
            <person name="McCowan C."/>
            <person name="Murphy C."/>
            <person name="Pearson M."/>
            <person name="Priest M."/>
            <person name="Roberts A."/>
            <person name="Saif S."/>
            <person name="Shea T."/>
            <person name="Sykes S."/>
            <person name="Wortman J."/>
            <person name="Nusbaum C."/>
            <person name="Birren B."/>
        </authorList>
    </citation>
    <scope>NUCLEOTIDE SEQUENCE [LARGE SCALE GENOMIC DNA]</scope>
    <source>
        <strain evidence="5">CBS 10118</strain>
    </source>
</reference>
<evidence type="ECO:0000256" key="2">
    <source>
        <dbReference type="ARBA" id="ARBA00019138"/>
    </source>
</evidence>
<dbReference type="EMBL" id="KI894018">
    <property type="protein sequence ID" value="OCF28880.1"/>
    <property type="molecule type" value="Genomic_DNA"/>
</dbReference>
<reference evidence="6" key="4">
    <citation type="submission" date="2024-02" db="EMBL/GenBank/DDBJ databases">
        <title>Comparative genomics of Cryptococcus and Kwoniella reveals pathogenesis evolution and contrasting modes of karyotype evolution via chromosome fusion or intercentromeric recombination.</title>
        <authorList>
            <person name="Coelho M.A."/>
            <person name="David-Palma M."/>
            <person name="Shea T."/>
            <person name="Bowers K."/>
            <person name="McGinley-Smith S."/>
            <person name="Mohammad A.W."/>
            <person name="Gnirke A."/>
            <person name="Yurkov A.M."/>
            <person name="Nowrousian M."/>
            <person name="Sun S."/>
            <person name="Cuomo C.A."/>
            <person name="Heitman J."/>
        </authorList>
    </citation>
    <scope>NUCLEOTIDE SEQUENCE</scope>
    <source>
        <strain evidence="6">CBS 10118</strain>
    </source>
</reference>
<dbReference type="Pfam" id="PF07572">
    <property type="entry name" value="BCNT"/>
    <property type="match status" value="1"/>
</dbReference>
<keyword evidence="7" id="KW-1185">Reference proteome</keyword>
<evidence type="ECO:0000259" key="4">
    <source>
        <dbReference type="PROSITE" id="PS51279"/>
    </source>
</evidence>
<evidence type="ECO:0000313" key="7">
    <source>
        <dbReference type="Proteomes" id="UP000092730"/>
    </source>
</evidence>
<dbReference type="OrthoDB" id="2565071at2759"/>
<dbReference type="PANTHER" id="PTHR48407:SF1">
    <property type="entry name" value="CRANIOFACIAL DEVELOPMENT PROTEIN 1"/>
    <property type="match status" value="1"/>
</dbReference>
<feature type="compositionally biased region" description="Polar residues" evidence="3">
    <location>
        <begin position="164"/>
        <end position="186"/>
    </location>
</feature>
<dbReference type="VEuPathDB" id="FungiDB:I302_00370"/>
<dbReference type="InterPro" id="IPR027124">
    <property type="entry name" value="Swc5/CFDP1/2"/>
</dbReference>
<dbReference type="PROSITE" id="PS51279">
    <property type="entry name" value="BCNT_C"/>
    <property type="match status" value="1"/>
</dbReference>
<dbReference type="EMBL" id="CP144541">
    <property type="protein sequence ID" value="WVW79724.1"/>
    <property type="molecule type" value="Genomic_DNA"/>
</dbReference>
<organism evidence="5">
    <name type="scientific">Kwoniella bestiolae CBS 10118</name>
    <dbReference type="NCBI Taxonomy" id="1296100"/>
    <lineage>
        <taxon>Eukaryota</taxon>
        <taxon>Fungi</taxon>
        <taxon>Dikarya</taxon>
        <taxon>Basidiomycota</taxon>
        <taxon>Agaricomycotina</taxon>
        <taxon>Tremellomycetes</taxon>
        <taxon>Tremellales</taxon>
        <taxon>Cryptococcaceae</taxon>
        <taxon>Kwoniella</taxon>
    </lineage>
</organism>
<feature type="compositionally biased region" description="Polar residues" evidence="3">
    <location>
        <begin position="1"/>
        <end position="10"/>
    </location>
</feature>
<comment type="similarity">
    <text evidence="1">Belongs to the SWC5 family.</text>
</comment>
<reference evidence="5" key="3">
    <citation type="submission" date="2014-01" db="EMBL/GenBank/DDBJ databases">
        <title>Evolution of pathogenesis and genome organization in the Tremellales.</title>
        <authorList>
            <person name="Cuomo C."/>
            <person name="Litvintseva A."/>
            <person name="Heitman J."/>
            <person name="Chen Y."/>
            <person name="Sun S."/>
            <person name="Springer D."/>
            <person name="Dromer F."/>
            <person name="Young S."/>
            <person name="Zeng Q."/>
            <person name="Chapman S."/>
            <person name="Gujja S."/>
            <person name="Saif S."/>
            <person name="Birren B."/>
        </authorList>
    </citation>
    <scope>NUCLEOTIDE SEQUENCE</scope>
    <source>
        <strain evidence="5">CBS 10118</strain>
    </source>
</reference>
<feature type="compositionally biased region" description="Basic residues" evidence="3">
    <location>
        <begin position="24"/>
        <end position="38"/>
    </location>
</feature>
<feature type="compositionally biased region" description="Basic and acidic residues" evidence="3">
    <location>
        <begin position="214"/>
        <end position="231"/>
    </location>
</feature>
<dbReference type="STRING" id="1296100.A0A1B9GCZ2"/>
<feature type="region of interest" description="Disordered" evidence="3">
    <location>
        <begin position="140"/>
        <end position="279"/>
    </location>
</feature>
<feature type="compositionally biased region" description="Basic and acidic residues" evidence="3">
    <location>
        <begin position="254"/>
        <end position="269"/>
    </location>
</feature>
<proteinExistence type="inferred from homology"/>
<feature type="compositionally biased region" description="Polar residues" evidence="3">
    <location>
        <begin position="270"/>
        <end position="279"/>
    </location>
</feature>
<reference evidence="6" key="2">
    <citation type="submission" date="2013-07" db="EMBL/GenBank/DDBJ databases">
        <authorList>
            <consortium name="The Broad Institute Genome Sequencing Platform"/>
            <person name="Cuomo C."/>
            <person name="Litvintseva A."/>
            <person name="Chen Y."/>
            <person name="Heitman J."/>
            <person name="Sun S."/>
            <person name="Springer D."/>
            <person name="Dromer F."/>
            <person name="Young S.K."/>
            <person name="Zeng Q."/>
            <person name="Gargeya S."/>
            <person name="Fitzgerald M."/>
            <person name="Abouelleil A."/>
            <person name="Alvarado L."/>
            <person name="Berlin A.M."/>
            <person name="Chapman S.B."/>
            <person name="Dewar J."/>
            <person name="Goldberg J."/>
            <person name="Griggs A."/>
            <person name="Gujja S."/>
            <person name="Hansen M."/>
            <person name="Howarth C."/>
            <person name="Imamovic A."/>
            <person name="Larimer J."/>
            <person name="McCowan C."/>
            <person name="Murphy C."/>
            <person name="Pearson M."/>
            <person name="Priest M."/>
            <person name="Roberts A."/>
            <person name="Saif S."/>
            <person name="Shea T."/>
            <person name="Sykes S."/>
            <person name="Wortman J."/>
            <person name="Nusbaum C."/>
            <person name="Birren B."/>
        </authorList>
    </citation>
    <scope>NUCLEOTIDE SEQUENCE</scope>
    <source>
        <strain evidence="6">CBS 10118</strain>
    </source>
</reference>
<protein>
    <recommendedName>
        <fullName evidence="2">SWR1-complex protein 5</fullName>
    </recommendedName>
</protein>
<dbReference type="PANTHER" id="PTHR48407">
    <property type="entry name" value="CRANIOFACIAL DEVELOPMENT PROTEIN 1"/>
    <property type="match status" value="1"/>
</dbReference>
<dbReference type="RefSeq" id="XP_019049950.1">
    <property type="nucleotide sequence ID" value="XM_019187072.1"/>
</dbReference>
<dbReference type="AlphaFoldDB" id="A0A1B9GCZ2"/>
<dbReference type="KEGG" id="kbi:30204769"/>
<evidence type="ECO:0000256" key="1">
    <source>
        <dbReference type="ARBA" id="ARBA00010465"/>
    </source>
</evidence>
<sequence length="279" mass="31268">MSTLATADLSSDSENDGDYIPTSPKRKTKSQGSKRAKRVKLEGSESDEDTSCASSSDGDNEDQEEAKDVKVDEIQERKRKAREEFERIRAELSAPVDEKREEARVEMVEVQRARRFAGETIYEIVKLRKDDPEAIAFLAEQSFENQQNGRKTDIPELTDEVSLSKETQISSSASIPNQQLPSTSADPTPPPRPKGPPIRRKPRQSLEAMSAALDRGKKMTTLEKSQMDWKSHTTSTTGLSDELALNRKNGGGYLDKRDFLDRVGERRSNTFDGNNSTRK</sequence>
<feature type="domain" description="BCNT-C" evidence="4">
    <location>
        <begin position="199"/>
        <end position="279"/>
    </location>
</feature>
<dbReference type="Proteomes" id="UP000092730">
    <property type="component" value="Chromosome 1"/>
</dbReference>
<feature type="compositionally biased region" description="Pro residues" evidence="3">
    <location>
        <begin position="187"/>
        <end position="196"/>
    </location>
</feature>